<protein>
    <submittedName>
        <fullName evidence="2">Uncharacterized protein</fullName>
    </submittedName>
</protein>
<evidence type="ECO:0000313" key="2">
    <source>
        <dbReference type="EMBL" id="TYL92008.1"/>
    </source>
</evidence>
<dbReference type="EMBL" id="VSSS01000041">
    <property type="protein sequence ID" value="TYL92008.1"/>
    <property type="molecule type" value="Genomic_DNA"/>
</dbReference>
<evidence type="ECO:0000256" key="1">
    <source>
        <dbReference type="SAM" id="SignalP"/>
    </source>
</evidence>
<name>A0A5D3K8U8_9BRAD</name>
<feature type="chain" id="PRO_5022693455" evidence="1">
    <location>
        <begin position="20"/>
        <end position="93"/>
    </location>
</feature>
<gene>
    <name evidence="2" type="ORF">FXB40_26520</name>
</gene>
<feature type="signal peptide" evidence="1">
    <location>
        <begin position="1"/>
        <end position="19"/>
    </location>
</feature>
<reference evidence="2 3" key="1">
    <citation type="submission" date="2019-08" db="EMBL/GenBank/DDBJ databases">
        <title>Bradyrhizobium hipponensis sp. nov., a rhizobium isolated from a Lupinus angustifolius root nodule in Tunisia.</title>
        <authorList>
            <person name="Off K."/>
            <person name="Rejili M."/>
            <person name="Mars M."/>
            <person name="Brachmann A."/>
            <person name="Marin M."/>
        </authorList>
    </citation>
    <scope>NUCLEOTIDE SEQUENCE [LARGE SCALE GENOMIC DNA]</scope>
    <source>
        <strain evidence="2 3">CTAW71</strain>
    </source>
</reference>
<dbReference type="RefSeq" id="WP_148775081.1">
    <property type="nucleotide sequence ID" value="NZ_VSSS01000041.1"/>
</dbReference>
<evidence type="ECO:0000313" key="3">
    <source>
        <dbReference type="Proteomes" id="UP000324758"/>
    </source>
</evidence>
<proteinExistence type="predicted"/>
<accession>A0A5D3K8U8</accession>
<organism evidence="2 3">
    <name type="scientific">Bradyrhizobium rifense</name>
    <dbReference type="NCBI Taxonomy" id="515499"/>
    <lineage>
        <taxon>Bacteria</taxon>
        <taxon>Pseudomonadati</taxon>
        <taxon>Pseudomonadota</taxon>
        <taxon>Alphaproteobacteria</taxon>
        <taxon>Hyphomicrobiales</taxon>
        <taxon>Nitrobacteraceae</taxon>
        <taxon>Bradyrhizobium</taxon>
    </lineage>
</organism>
<dbReference type="AlphaFoldDB" id="A0A5D3K8U8"/>
<keyword evidence="1" id="KW-0732">Signal</keyword>
<comment type="caution">
    <text evidence="2">The sequence shown here is derived from an EMBL/GenBank/DDBJ whole genome shotgun (WGS) entry which is preliminary data.</text>
</comment>
<keyword evidence="3" id="KW-1185">Reference proteome</keyword>
<dbReference type="Proteomes" id="UP000324758">
    <property type="component" value="Unassembled WGS sequence"/>
</dbReference>
<sequence>MRSILGFGLLIALCGVANAAPAHHTHRHAVVRSNQGAFAPGSASSFAYAPPRLPLQDRSGTPDCDKPEAYFGACQGYAPGEKEQFLDGVRQGG</sequence>
<dbReference type="OrthoDB" id="8254750at2"/>